<dbReference type="InterPro" id="IPR036915">
    <property type="entry name" value="Cyclin-like_sf"/>
</dbReference>
<name>A0A9W7XUZ5_9FUNG</name>
<dbReference type="EMBL" id="JANBOJ010000786">
    <property type="protein sequence ID" value="KAJ1718590.1"/>
    <property type="molecule type" value="Genomic_DNA"/>
</dbReference>
<dbReference type="AlphaFoldDB" id="A0A9W7XUZ5"/>
<keyword evidence="2" id="KW-1185">Reference proteome</keyword>
<feature type="non-terminal residue" evidence="1">
    <location>
        <position position="150"/>
    </location>
</feature>
<accession>A0A9W7XUZ5</accession>
<gene>
    <name evidence="1" type="ORF">LPJ53_006436</name>
</gene>
<reference evidence="1" key="1">
    <citation type="submission" date="2022-07" db="EMBL/GenBank/DDBJ databases">
        <title>Phylogenomic reconstructions and comparative analyses of Kickxellomycotina fungi.</title>
        <authorList>
            <person name="Reynolds N.K."/>
            <person name="Stajich J.E."/>
            <person name="Barry K."/>
            <person name="Grigoriev I.V."/>
            <person name="Crous P."/>
            <person name="Smith M.E."/>
        </authorList>
    </citation>
    <scope>NUCLEOTIDE SEQUENCE</scope>
    <source>
        <strain evidence="1">NBRC 32514</strain>
    </source>
</reference>
<protein>
    <submittedName>
        <fullName evidence="1">Uncharacterized protein</fullName>
    </submittedName>
</protein>
<evidence type="ECO:0000313" key="1">
    <source>
        <dbReference type="EMBL" id="KAJ1718590.1"/>
    </source>
</evidence>
<proteinExistence type="predicted"/>
<comment type="caution">
    <text evidence="1">The sequence shown here is derived from an EMBL/GenBank/DDBJ whole genome shotgun (WGS) entry which is preliminary data.</text>
</comment>
<dbReference type="Proteomes" id="UP001149813">
    <property type="component" value="Unassembled WGS sequence"/>
</dbReference>
<sequence>MLLPDTRFAIKNSARNAFDFLKRATSGVYHHVQQTLGHGDDGPLPMPLKGQEFSPYYNIPDMFKDADTYASGIGQGMLRLFGPQSSMRANIGLFITDIIDDRGYSAEAWAMALQILDRFLTGTTIKHVKERIYHYAFVSLMLAIEEIHGY</sequence>
<organism evidence="1 2">
    <name type="scientific">Coemansia erecta</name>
    <dbReference type="NCBI Taxonomy" id="147472"/>
    <lineage>
        <taxon>Eukaryota</taxon>
        <taxon>Fungi</taxon>
        <taxon>Fungi incertae sedis</taxon>
        <taxon>Zoopagomycota</taxon>
        <taxon>Kickxellomycotina</taxon>
        <taxon>Kickxellomycetes</taxon>
        <taxon>Kickxellales</taxon>
        <taxon>Kickxellaceae</taxon>
        <taxon>Coemansia</taxon>
    </lineage>
</organism>
<dbReference type="SUPFAM" id="SSF47954">
    <property type="entry name" value="Cyclin-like"/>
    <property type="match status" value="1"/>
</dbReference>
<evidence type="ECO:0000313" key="2">
    <source>
        <dbReference type="Proteomes" id="UP001149813"/>
    </source>
</evidence>